<dbReference type="CDD" id="cd20069">
    <property type="entry name" value="5TM_Oxa1-like"/>
    <property type="match status" value="1"/>
</dbReference>
<evidence type="ECO:0000256" key="3">
    <source>
        <dbReference type="ARBA" id="ARBA00022989"/>
    </source>
</evidence>
<dbReference type="GO" id="GO:0032977">
    <property type="term" value="F:membrane insertase activity"/>
    <property type="evidence" value="ECO:0007669"/>
    <property type="project" value="InterPro"/>
</dbReference>
<accession>A0A7S2WRU7</accession>
<dbReference type="AlphaFoldDB" id="A0A7S2WRU7"/>
<sequence>MTTMRLGLVRRRISGLVSATPPSPRLGARGCKRQLGSFTDAVIVPLQAGLLTVHETTGLPWWAGLCVASAGLRVALLPALYVQLRASSRLAQAMPDLMYINSLLQSSLKDVSKSDVSGRLEKYQASIGAMHSTLAIHKANPLLTIISPALQIPVFISFVVATRGLVNAGGHGLEQGGILWFTDLTAPDETLVLPVLAVAATYANIEAGFQRQQQPAASNGPSGKAPPDGAGGFVGIIKDIFQTALIIGLPLTTTLPAGAYMYWLTSAAFSAVQMQVLRNPAVREALGLVPMRKTTLAEEFATQQKAKDNQTGAGK</sequence>
<dbReference type="EMBL" id="HBHJ01023824">
    <property type="protein sequence ID" value="CAD9702424.1"/>
    <property type="molecule type" value="Transcribed_RNA"/>
</dbReference>
<evidence type="ECO:0000256" key="5">
    <source>
        <dbReference type="RuleBase" id="RU003945"/>
    </source>
</evidence>
<dbReference type="PANTHER" id="PTHR12428:SF65">
    <property type="entry name" value="CYTOCHROME C OXIDASE ASSEMBLY PROTEIN COX18, MITOCHONDRIAL"/>
    <property type="match status" value="1"/>
</dbReference>
<protein>
    <recommendedName>
        <fullName evidence="6">Membrane insertase YidC/Oxa/ALB C-terminal domain-containing protein</fullName>
    </recommendedName>
</protein>
<evidence type="ECO:0000256" key="1">
    <source>
        <dbReference type="ARBA" id="ARBA00004141"/>
    </source>
</evidence>
<evidence type="ECO:0000313" key="7">
    <source>
        <dbReference type="EMBL" id="CAD9702424.1"/>
    </source>
</evidence>
<reference evidence="7" key="1">
    <citation type="submission" date="2021-01" db="EMBL/GenBank/DDBJ databases">
        <authorList>
            <person name="Corre E."/>
            <person name="Pelletier E."/>
            <person name="Niang G."/>
            <person name="Scheremetjew M."/>
            <person name="Finn R."/>
            <person name="Kale V."/>
            <person name="Holt S."/>
            <person name="Cochrane G."/>
            <person name="Meng A."/>
            <person name="Brown T."/>
            <person name="Cohen L."/>
        </authorList>
    </citation>
    <scope>NUCLEOTIDE SEQUENCE</scope>
    <source>
        <strain evidence="7">CCMP1243</strain>
    </source>
</reference>
<name>A0A7S2WRU7_9STRA</name>
<keyword evidence="2 5" id="KW-0812">Transmembrane</keyword>
<keyword evidence="4" id="KW-0472">Membrane</keyword>
<evidence type="ECO:0000259" key="6">
    <source>
        <dbReference type="Pfam" id="PF02096"/>
    </source>
</evidence>
<comment type="subcellular location">
    <subcellularLocation>
        <location evidence="1 5">Membrane</location>
        <topology evidence="1 5">Multi-pass membrane protein</topology>
    </subcellularLocation>
</comment>
<gene>
    <name evidence="7" type="ORF">RMAR1173_LOCUS15711</name>
</gene>
<dbReference type="Pfam" id="PF02096">
    <property type="entry name" value="60KD_IMP"/>
    <property type="match status" value="1"/>
</dbReference>
<evidence type="ECO:0000256" key="2">
    <source>
        <dbReference type="ARBA" id="ARBA00022692"/>
    </source>
</evidence>
<keyword evidence="3" id="KW-1133">Transmembrane helix</keyword>
<comment type="similarity">
    <text evidence="5">Belongs to the OXA1/ALB3/YidC family.</text>
</comment>
<proteinExistence type="inferred from homology"/>
<organism evidence="7">
    <name type="scientific">Rhizochromulina marina</name>
    <dbReference type="NCBI Taxonomy" id="1034831"/>
    <lineage>
        <taxon>Eukaryota</taxon>
        <taxon>Sar</taxon>
        <taxon>Stramenopiles</taxon>
        <taxon>Ochrophyta</taxon>
        <taxon>Dictyochophyceae</taxon>
        <taxon>Rhizochromulinales</taxon>
        <taxon>Rhizochromulina</taxon>
    </lineage>
</organism>
<dbReference type="PANTHER" id="PTHR12428">
    <property type="entry name" value="OXA1"/>
    <property type="match status" value="1"/>
</dbReference>
<dbReference type="GO" id="GO:0005743">
    <property type="term" value="C:mitochondrial inner membrane"/>
    <property type="evidence" value="ECO:0007669"/>
    <property type="project" value="TreeGrafter"/>
</dbReference>
<dbReference type="GO" id="GO:0032979">
    <property type="term" value="P:protein insertion into mitochondrial inner membrane from matrix"/>
    <property type="evidence" value="ECO:0007669"/>
    <property type="project" value="TreeGrafter"/>
</dbReference>
<dbReference type="InterPro" id="IPR001708">
    <property type="entry name" value="YidC/ALB3/OXA1/COX18"/>
</dbReference>
<evidence type="ECO:0000256" key="4">
    <source>
        <dbReference type="ARBA" id="ARBA00023136"/>
    </source>
</evidence>
<feature type="domain" description="Membrane insertase YidC/Oxa/ALB C-terminal" evidence="6">
    <location>
        <begin position="70"/>
        <end position="278"/>
    </location>
</feature>
<dbReference type="InterPro" id="IPR028055">
    <property type="entry name" value="YidC/Oxa/ALB_C"/>
</dbReference>